<name>A0A6L8LZB0_9VIBR</name>
<evidence type="ECO:0000313" key="5">
    <source>
        <dbReference type="EMBL" id="MYM59990.1"/>
    </source>
</evidence>
<comment type="caution">
    <text evidence="5">The sequence shown here is derived from an EMBL/GenBank/DDBJ whole genome shotgun (WGS) entry which is preliminary data.</text>
</comment>
<organism evidence="5 6">
    <name type="scientific">Vibrio tetraodonis subsp. pristinus</name>
    <dbReference type="NCBI Taxonomy" id="2695891"/>
    <lineage>
        <taxon>Bacteria</taxon>
        <taxon>Pseudomonadati</taxon>
        <taxon>Pseudomonadota</taxon>
        <taxon>Gammaproteobacteria</taxon>
        <taxon>Vibrionales</taxon>
        <taxon>Vibrionaceae</taxon>
        <taxon>Vibrio</taxon>
    </lineage>
</organism>
<evidence type="ECO:0000313" key="6">
    <source>
        <dbReference type="Proteomes" id="UP000478571"/>
    </source>
</evidence>
<evidence type="ECO:0000256" key="2">
    <source>
        <dbReference type="ARBA" id="ARBA00022801"/>
    </source>
</evidence>
<dbReference type="EMBL" id="WWEU01000003">
    <property type="protein sequence ID" value="MYM59990.1"/>
    <property type="molecule type" value="Genomic_DNA"/>
</dbReference>
<dbReference type="Proteomes" id="UP000478571">
    <property type="component" value="Unassembled WGS sequence"/>
</dbReference>
<dbReference type="GO" id="GO:0005524">
    <property type="term" value="F:ATP binding"/>
    <property type="evidence" value="ECO:0007669"/>
    <property type="project" value="UniProtKB-KW"/>
</dbReference>
<dbReference type="InterPro" id="IPR029000">
    <property type="entry name" value="Cyclophilin-like_dom_sf"/>
</dbReference>
<dbReference type="Pfam" id="PF02626">
    <property type="entry name" value="CT_A_B"/>
    <property type="match status" value="1"/>
</dbReference>
<evidence type="ECO:0000256" key="1">
    <source>
        <dbReference type="ARBA" id="ARBA00022741"/>
    </source>
</evidence>
<sequence>MNPCYQFDLFTPEQRQRFFNARYILTPQMDRMRYGLSGEVIECQGVT</sequence>
<proteinExistence type="predicted"/>
<keyword evidence="1" id="KW-0547">Nucleotide-binding</keyword>
<reference evidence="5 6" key="1">
    <citation type="submission" date="2020-01" db="EMBL/GenBank/DDBJ databases">
        <title>Draft Genome Sequence of Vibrio sp. strain OCN044, Isolated from a Healthy Coral at Palmyra Atoll.</title>
        <authorList>
            <person name="Videau P."/>
            <person name="Loughran R."/>
            <person name="Esquivel A."/>
            <person name="Deadmond M."/>
            <person name="Paddock B.E."/>
            <person name="Saw J.H."/>
            <person name="Ushijima B."/>
        </authorList>
    </citation>
    <scope>NUCLEOTIDE SEQUENCE [LARGE SCALE GENOMIC DNA]</scope>
    <source>
        <strain evidence="5 6">OCN044</strain>
    </source>
</reference>
<feature type="domain" description="Carboxyltransferase" evidence="4">
    <location>
        <begin position="3"/>
        <end position="39"/>
    </location>
</feature>
<dbReference type="InterPro" id="IPR003778">
    <property type="entry name" value="CT_A_B"/>
</dbReference>
<accession>A0A6L8LZB0</accession>
<keyword evidence="2" id="KW-0378">Hydrolase</keyword>
<protein>
    <recommendedName>
        <fullName evidence="4">Carboxyltransferase domain-containing protein</fullName>
    </recommendedName>
</protein>
<keyword evidence="3" id="KW-0067">ATP-binding</keyword>
<gene>
    <name evidence="5" type="ORF">GTG28_12215</name>
</gene>
<evidence type="ECO:0000259" key="4">
    <source>
        <dbReference type="Pfam" id="PF02626"/>
    </source>
</evidence>
<evidence type="ECO:0000256" key="3">
    <source>
        <dbReference type="ARBA" id="ARBA00022840"/>
    </source>
</evidence>
<keyword evidence="6" id="KW-1185">Reference proteome</keyword>
<dbReference type="Gene3D" id="2.40.100.10">
    <property type="entry name" value="Cyclophilin-like"/>
    <property type="match status" value="1"/>
</dbReference>
<dbReference type="GO" id="GO:0016787">
    <property type="term" value="F:hydrolase activity"/>
    <property type="evidence" value="ECO:0007669"/>
    <property type="project" value="UniProtKB-KW"/>
</dbReference>
<dbReference type="AlphaFoldDB" id="A0A6L8LZB0"/>